<accession>A0ABT2KAV2</accession>
<dbReference type="PANTHER" id="PTHR11748">
    <property type="entry name" value="D-LACTATE DEHYDROGENASE"/>
    <property type="match status" value="1"/>
</dbReference>
<dbReference type="EMBL" id="JANAVZ010000005">
    <property type="protein sequence ID" value="MCT4333388.1"/>
    <property type="molecule type" value="Genomic_DNA"/>
</dbReference>
<evidence type="ECO:0000256" key="4">
    <source>
        <dbReference type="ARBA" id="ARBA00022827"/>
    </source>
</evidence>
<organism evidence="9 10">
    <name type="scientific">Paracoccus maritimus</name>
    <dbReference type="NCBI Taxonomy" id="2933292"/>
    <lineage>
        <taxon>Bacteria</taxon>
        <taxon>Pseudomonadati</taxon>
        <taxon>Pseudomonadota</taxon>
        <taxon>Alphaproteobacteria</taxon>
        <taxon>Rhodobacterales</taxon>
        <taxon>Paracoccaceae</taxon>
        <taxon>Paracoccus</taxon>
    </lineage>
</organism>
<keyword evidence="6" id="KW-0560">Oxidoreductase</keyword>
<dbReference type="RefSeq" id="WP_260277261.1">
    <property type="nucleotide sequence ID" value="NZ_JANAVZ010000005.1"/>
</dbReference>
<reference evidence="9 10" key="1">
    <citation type="submission" date="2022-04" db="EMBL/GenBank/DDBJ databases">
        <title>Paracoccus sp. YLB-12 draft genome sequence.</title>
        <authorList>
            <person name="Yu L."/>
        </authorList>
    </citation>
    <scope>NUCLEOTIDE SEQUENCE [LARGE SCALE GENOMIC DNA]</scope>
    <source>
        <strain evidence="9 10">YLB-12</strain>
    </source>
</reference>
<evidence type="ECO:0000256" key="2">
    <source>
        <dbReference type="ARBA" id="ARBA00008000"/>
    </source>
</evidence>
<name>A0ABT2KAV2_9RHOB</name>
<keyword evidence="5" id="KW-0809">Transit peptide</keyword>
<evidence type="ECO:0000256" key="6">
    <source>
        <dbReference type="ARBA" id="ARBA00023002"/>
    </source>
</evidence>
<protein>
    <recommendedName>
        <fullName evidence="7">D-lactate dehydrogenase (cytochrome)</fullName>
        <ecNumber evidence="7">1.1.2.4</ecNumber>
    </recommendedName>
</protein>
<comment type="cofactor">
    <cofactor evidence="1">
        <name>FAD</name>
        <dbReference type="ChEBI" id="CHEBI:57692"/>
    </cofactor>
</comment>
<dbReference type="InterPro" id="IPR004113">
    <property type="entry name" value="FAD-bd_oxidored_4_C"/>
</dbReference>
<dbReference type="Proteomes" id="UP001320702">
    <property type="component" value="Unassembled WGS sequence"/>
</dbReference>
<dbReference type="PROSITE" id="PS51387">
    <property type="entry name" value="FAD_PCMH"/>
    <property type="match status" value="1"/>
</dbReference>
<dbReference type="Pfam" id="PF01565">
    <property type="entry name" value="FAD_binding_4"/>
    <property type="match status" value="1"/>
</dbReference>
<dbReference type="Gene3D" id="3.30.70.2740">
    <property type="match status" value="1"/>
</dbReference>
<dbReference type="InterPro" id="IPR006094">
    <property type="entry name" value="Oxid_FAD_bind_N"/>
</dbReference>
<sequence>MTLPDEAAMRLEALLGSRLSRGAADRDHHALSESFHRAPPPDAVAWPESAEDVAEIVRICAAARVPVIPWGTGTSLEGHALATQGGVTVDLSRMDKVVDIRAEDMQASVQPGVTREALNTELRATGLFFPVDPGANASLGGMASTRASGTTAVRYGTMRDNVLGLQVVLADGRIIRTGSRAAKSSAGYDLTGLFVGAEGTLGIVTELTLRLHGQPEQVAAAVCSFDSLEHAVECVSATIQSGIPMARIEFVDALTARAFNLHSGSNMPETPHLMVEFNGSPGAVREDAQMFGEIAAEFGAQGFDWATTAEDRARLWRMRHGAYHACLALRPGATGVVTDVCVPMSHLPAAVAAAAKDIRDSGLIGPIVGHVGDGNFHSQILVDPGSEAEIATAKAIAVRMAERALQVGGTITGEHGVGIGKRGMMAAEHGDAWQVMGTIKAALDPQNIMNPGKLVPDRN</sequence>
<evidence type="ECO:0000313" key="9">
    <source>
        <dbReference type="EMBL" id="MCT4333388.1"/>
    </source>
</evidence>
<keyword evidence="4" id="KW-0274">FAD</keyword>
<evidence type="ECO:0000259" key="8">
    <source>
        <dbReference type="PROSITE" id="PS51387"/>
    </source>
</evidence>
<dbReference type="Gene3D" id="1.10.45.10">
    <property type="entry name" value="Vanillyl-alcohol Oxidase, Chain A, domain 4"/>
    <property type="match status" value="1"/>
</dbReference>
<comment type="similarity">
    <text evidence="2">Belongs to the FAD-binding oxidoreductase/transferase type 4 family.</text>
</comment>
<feature type="domain" description="FAD-binding PCMH-type" evidence="8">
    <location>
        <begin position="37"/>
        <end position="214"/>
    </location>
</feature>
<evidence type="ECO:0000256" key="1">
    <source>
        <dbReference type="ARBA" id="ARBA00001974"/>
    </source>
</evidence>
<proteinExistence type="inferred from homology"/>
<comment type="caution">
    <text evidence="9">The sequence shown here is derived from an EMBL/GenBank/DDBJ whole genome shotgun (WGS) entry which is preliminary data.</text>
</comment>
<evidence type="ECO:0000256" key="5">
    <source>
        <dbReference type="ARBA" id="ARBA00022946"/>
    </source>
</evidence>
<evidence type="ECO:0000313" key="10">
    <source>
        <dbReference type="Proteomes" id="UP001320702"/>
    </source>
</evidence>
<gene>
    <name evidence="9" type="ORF">MU516_10990</name>
</gene>
<evidence type="ECO:0000256" key="3">
    <source>
        <dbReference type="ARBA" id="ARBA00022630"/>
    </source>
</evidence>
<dbReference type="EC" id="1.1.2.4" evidence="7"/>
<dbReference type="InterPro" id="IPR016169">
    <property type="entry name" value="FAD-bd_PCMH_sub2"/>
</dbReference>
<dbReference type="InterPro" id="IPR016166">
    <property type="entry name" value="FAD-bd_PCMH"/>
</dbReference>
<keyword evidence="3" id="KW-0285">Flavoprotein</keyword>
<dbReference type="InterPro" id="IPR016164">
    <property type="entry name" value="FAD-linked_Oxase-like_C"/>
</dbReference>
<dbReference type="Gene3D" id="3.30.465.10">
    <property type="match status" value="1"/>
</dbReference>
<dbReference type="PANTHER" id="PTHR11748:SF111">
    <property type="entry name" value="D-LACTATE DEHYDROGENASE, MITOCHONDRIAL-RELATED"/>
    <property type="match status" value="1"/>
</dbReference>
<evidence type="ECO:0000256" key="7">
    <source>
        <dbReference type="ARBA" id="ARBA00038897"/>
    </source>
</evidence>
<dbReference type="InterPro" id="IPR016171">
    <property type="entry name" value="Vanillyl_alc_oxidase_C-sub2"/>
</dbReference>
<dbReference type="InterPro" id="IPR036318">
    <property type="entry name" value="FAD-bd_PCMH-like_sf"/>
</dbReference>
<keyword evidence="10" id="KW-1185">Reference proteome</keyword>
<dbReference type="SUPFAM" id="SSF55103">
    <property type="entry name" value="FAD-linked oxidases, C-terminal domain"/>
    <property type="match status" value="1"/>
</dbReference>
<dbReference type="SUPFAM" id="SSF56176">
    <property type="entry name" value="FAD-binding/transporter-associated domain-like"/>
    <property type="match status" value="1"/>
</dbReference>
<dbReference type="Pfam" id="PF02913">
    <property type="entry name" value="FAD-oxidase_C"/>
    <property type="match status" value="1"/>
</dbReference>